<keyword evidence="4 8" id="KW-1133">Transmembrane helix</keyword>
<feature type="transmembrane region" description="Helical" evidence="9">
    <location>
        <begin position="56"/>
        <end position="76"/>
    </location>
</feature>
<evidence type="ECO:0000259" key="11">
    <source>
        <dbReference type="PROSITE" id="PS51371"/>
    </source>
</evidence>
<dbReference type="InterPro" id="IPR002550">
    <property type="entry name" value="CNNM"/>
</dbReference>
<evidence type="ECO:0000256" key="6">
    <source>
        <dbReference type="ARBA" id="ARBA00023136"/>
    </source>
</evidence>
<dbReference type="PANTHER" id="PTHR22777">
    <property type="entry name" value="HEMOLYSIN-RELATED"/>
    <property type="match status" value="1"/>
</dbReference>
<dbReference type="RefSeq" id="WP_196991656.1">
    <property type="nucleotide sequence ID" value="NZ_JADWYR010000002.1"/>
</dbReference>
<dbReference type="PROSITE" id="PS50887">
    <property type="entry name" value="GGDEF"/>
    <property type="match status" value="1"/>
</dbReference>
<dbReference type="InterPro" id="IPR000160">
    <property type="entry name" value="GGDEF_dom"/>
</dbReference>
<organism evidence="13 14">
    <name type="scientific">Panacibacter microcysteis</name>
    <dbReference type="NCBI Taxonomy" id="2793269"/>
    <lineage>
        <taxon>Bacteria</taxon>
        <taxon>Pseudomonadati</taxon>
        <taxon>Bacteroidota</taxon>
        <taxon>Chitinophagia</taxon>
        <taxon>Chitinophagales</taxon>
        <taxon>Chitinophagaceae</taxon>
        <taxon>Panacibacter</taxon>
    </lineage>
</organism>
<dbReference type="InterPro" id="IPR005170">
    <property type="entry name" value="Transptr-assoc_dom"/>
</dbReference>
<proteinExistence type="predicted"/>
<keyword evidence="3" id="KW-0677">Repeat</keyword>
<keyword evidence="5 7" id="KW-0129">CBS domain</keyword>
<dbReference type="CDD" id="cd04590">
    <property type="entry name" value="CBS_pair_CorC_HlyC_assoc"/>
    <property type="match status" value="1"/>
</dbReference>
<reference evidence="13" key="1">
    <citation type="submission" date="2020-11" db="EMBL/GenBank/DDBJ databases">
        <title>Bacterial whole genome sequence for Panacibacter sp. DH6.</title>
        <authorList>
            <person name="Le V."/>
            <person name="Ko S."/>
            <person name="Ahn C.-Y."/>
            <person name="Oh H.-M."/>
        </authorList>
    </citation>
    <scope>NUCLEOTIDE SEQUENCE</scope>
    <source>
        <strain evidence="13">DH6</strain>
    </source>
</reference>
<evidence type="ECO:0000256" key="4">
    <source>
        <dbReference type="ARBA" id="ARBA00022989"/>
    </source>
</evidence>
<evidence type="ECO:0000256" key="2">
    <source>
        <dbReference type="ARBA" id="ARBA00022692"/>
    </source>
</evidence>
<feature type="domain" description="CNNM transmembrane" evidence="12">
    <location>
        <begin position="1"/>
        <end position="196"/>
    </location>
</feature>
<dbReference type="Pfam" id="PF00571">
    <property type="entry name" value="CBS"/>
    <property type="match status" value="1"/>
</dbReference>
<name>A0A931E4M3_9BACT</name>
<evidence type="ECO:0000256" key="3">
    <source>
        <dbReference type="ARBA" id="ARBA00022737"/>
    </source>
</evidence>
<dbReference type="Pfam" id="PF01595">
    <property type="entry name" value="CNNM"/>
    <property type="match status" value="1"/>
</dbReference>
<evidence type="ECO:0000313" key="13">
    <source>
        <dbReference type="EMBL" id="MBG9377580.1"/>
    </source>
</evidence>
<dbReference type="InterPro" id="IPR046342">
    <property type="entry name" value="CBS_dom_sf"/>
</dbReference>
<dbReference type="SUPFAM" id="SSF54631">
    <property type="entry name" value="CBS-domain pair"/>
    <property type="match status" value="1"/>
</dbReference>
<feature type="domain" description="CBS" evidence="11">
    <location>
        <begin position="276"/>
        <end position="336"/>
    </location>
</feature>
<feature type="transmembrane region" description="Helical" evidence="9">
    <location>
        <begin position="6"/>
        <end position="25"/>
    </location>
</feature>
<protein>
    <submittedName>
        <fullName evidence="13">HlyC/CorC family transporter</fullName>
    </submittedName>
</protein>
<dbReference type="InterPro" id="IPR000644">
    <property type="entry name" value="CBS_dom"/>
</dbReference>
<dbReference type="InterPro" id="IPR016169">
    <property type="entry name" value="FAD-bd_PCMH_sub2"/>
</dbReference>
<keyword evidence="14" id="KW-1185">Reference proteome</keyword>
<evidence type="ECO:0000256" key="5">
    <source>
        <dbReference type="ARBA" id="ARBA00023122"/>
    </source>
</evidence>
<dbReference type="EMBL" id="JADWYR010000002">
    <property type="protein sequence ID" value="MBG9377580.1"/>
    <property type="molecule type" value="Genomic_DNA"/>
</dbReference>
<dbReference type="Gene3D" id="3.10.580.10">
    <property type="entry name" value="CBS-domain"/>
    <property type="match status" value="1"/>
</dbReference>
<dbReference type="Gene3D" id="3.30.465.10">
    <property type="match status" value="1"/>
</dbReference>
<evidence type="ECO:0000256" key="1">
    <source>
        <dbReference type="ARBA" id="ARBA00004141"/>
    </source>
</evidence>
<dbReference type="PROSITE" id="PS51371">
    <property type="entry name" value="CBS"/>
    <property type="match status" value="1"/>
</dbReference>
<dbReference type="AlphaFoldDB" id="A0A931E4M3"/>
<gene>
    <name evidence="13" type="ORF">I5907_15150</name>
</gene>
<evidence type="ECO:0000259" key="12">
    <source>
        <dbReference type="PROSITE" id="PS51846"/>
    </source>
</evidence>
<dbReference type="Pfam" id="PF03471">
    <property type="entry name" value="CorC_HlyC"/>
    <property type="match status" value="1"/>
</dbReference>
<dbReference type="GO" id="GO:0050660">
    <property type="term" value="F:flavin adenine dinucleotide binding"/>
    <property type="evidence" value="ECO:0007669"/>
    <property type="project" value="InterPro"/>
</dbReference>
<evidence type="ECO:0000313" key="14">
    <source>
        <dbReference type="Proteomes" id="UP000628448"/>
    </source>
</evidence>
<feature type="transmembrane region" description="Helical" evidence="9">
    <location>
        <begin position="96"/>
        <end position="120"/>
    </location>
</feature>
<evidence type="ECO:0000256" key="9">
    <source>
        <dbReference type="SAM" id="Phobius"/>
    </source>
</evidence>
<dbReference type="InterPro" id="IPR036318">
    <property type="entry name" value="FAD-bd_PCMH-like_sf"/>
</dbReference>
<sequence length="433" mass="48408">MTEILIILGLVILNGVFSMAEIALVSARKARLEGQANKGDSRAREALKLANHPDTFLSTVQIGITLIGILTGIFSGENIKDDIVVFLQKYPAIAPYSSGAATAIVVIIITYLSLVIGELVPKRIGLSNPEGIAKALAGPMSVLSKITYPFIWLLTKSSHFLIKLFGIKGNDNQVTEEEIKAIISEGTEQGTIDEAEQQIIERVFHLGDRNITSLMTHRSDIVWLDVNSSVGAIKELSDDMVHSVYPVCDGTIDAVKGVVSLKDIFRSAPETLLKDIMHAAFYVPENNSAYQLLEKFKESKRHYAFIVDEYGTLQGIITLNDILQAIVGDISEPNDEEYEIIRRDDGSYLIDAQISYYNFLSYFEKTDWMEDSDQEFDTLAGFILDNLERIPVTGDKFDWRGFTFEIIDMDNHRIDKLLVTLSDKLKKELEEDL</sequence>
<dbReference type="Proteomes" id="UP000628448">
    <property type="component" value="Unassembled WGS sequence"/>
</dbReference>
<dbReference type="SMART" id="SM00116">
    <property type="entry name" value="CBS"/>
    <property type="match status" value="2"/>
</dbReference>
<comment type="subcellular location">
    <subcellularLocation>
        <location evidence="1">Membrane</location>
        <topology evidence="1">Multi-pass membrane protein</topology>
    </subcellularLocation>
</comment>
<comment type="caution">
    <text evidence="13">The sequence shown here is derived from an EMBL/GenBank/DDBJ whole genome shotgun (WGS) entry which is preliminary data.</text>
</comment>
<dbReference type="GO" id="GO:0005886">
    <property type="term" value="C:plasma membrane"/>
    <property type="evidence" value="ECO:0007669"/>
    <property type="project" value="TreeGrafter"/>
</dbReference>
<dbReference type="PROSITE" id="PS51846">
    <property type="entry name" value="CNNM"/>
    <property type="match status" value="1"/>
</dbReference>
<accession>A0A931E4M3</accession>
<feature type="domain" description="GGDEF" evidence="10">
    <location>
        <begin position="400"/>
        <end position="433"/>
    </location>
</feature>
<evidence type="ECO:0000256" key="7">
    <source>
        <dbReference type="PROSITE-ProRule" id="PRU00703"/>
    </source>
</evidence>
<dbReference type="InterPro" id="IPR044751">
    <property type="entry name" value="Ion_transp-like_CBS"/>
</dbReference>
<dbReference type="SUPFAM" id="SSF56176">
    <property type="entry name" value="FAD-binding/transporter-associated domain-like"/>
    <property type="match status" value="1"/>
</dbReference>
<evidence type="ECO:0000259" key="10">
    <source>
        <dbReference type="PROSITE" id="PS50887"/>
    </source>
</evidence>
<dbReference type="PANTHER" id="PTHR22777:SF17">
    <property type="entry name" value="UPF0053 PROTEIN SLL0260"/>
    <property type="match status" value="1"/>
</dbReference>
<keyword evidence="6 8" id="KW-0472">Membrane</keyword>
<dbReference type="SMART" id="SM01091">
    <property type="entry name" value="CorC_HlyC"/>
    <property type="match status" value="1"/>
</dbReference>
<evidence type="ECO:0000256" key="8">
    <source>
        <dbReference type="PROSITE-ProRule" id="PRU01193"/>
    </source>
</evidence>
<keyword evidence="2 8" id="KW-0812">Transmembrane</keyword>